<dbReference type="Proteomes" id="UP000034604">
    <property type="component" value="Unassembled WGS sequence"/>
</dbReference>
<organism evidence="1 2">
    <name type="scientific">Candidatus Collierbacteria bacterium GW2011_GWB1_44_35</name>
    <dbReference type="NCBI Taxonomy" id="1618383"/>
    <lineage>
        <taxon>Bacteria</taxon>
        <taxon>Candidatus Collieribacteriota</taxon>
    </lineage>
</organism>
<evidence type="ECO:0000313" key="1">
    <source>
        <dbReference type="EMBL" id="KKT68082.1"/>
    </source>
</evidence>
<accession>A0A0G1LH34</accession>
<feature type="non-terminal residue" evidence="1">
    <location>
        <position position="99"/>
    </location>
</feature>
<comment type="caution">
    <text evidence="1">The sequence shown here is derived from an EMBL/GenBank/DDBJ whole genome shotgun (WGS) entry which is preliminary data.</text>
</comment>
<dbReference type="EMBL" id="LCJA01000005">
    <property type="protein sequence ID" value="KKT68082.1"/>
    <property type="molecule type" value="Genomic_DNA"/>
</dbReference>
<evidence type="ECO:0000313" key="2">
    <source>
        <dbReference type="Proteomes" id="UP000034604"/>
    </source>
</evidence>
<dbReference type="AlphaFoldDB" id="A0A0G1LH34"/>
<name>A0A0G1LH34_9BACT</name>
<keyword evidence="1" id="KW-0240">DNA-directed RNA polymerase</keyword>
<dbReference type="SUPFAM" id="SSF64484">
    <property type="entry name" value="beta and beta-prime subunits of DNA dependent RNA-polymerase"/>
    <property type="match status" value="1"/>
</dbReference>
<reference evidence="1 2" key="1">
    <citation type="journal article" date="2015" name="Nature">
        <title>rRNA introns, odd ribosomes, and small enigmatic genomes across a large radiation of phyla.</title>
        <authorList>
            <person name="Brown C.T."/>
            <person name="Hug L.A."/>
            <person name="Thomas B.C."/>
            <person name="Sharon I."/>
            <person name="Castelle C.J."/>
            <person name="Singh A."/>
            <person name="Wilkins M.J."/>
            <person name="Williams K.H."/>
            <person name="Banfield J.F."/>
        </authorList>
    </citation>
    <scope>NUCLEOTIDE SEQUENCE [LARGE SCALE GENOMIC DNA]</scope>
</reference>
<sequence length="99" mass="11249">MIKPINRENWGKITPKLEQSDLTKIQIDSYKQFLEEGISESLTELNPIKDFTGKVFEFEFLSSRVGLPKITPKVAIEKGVTFEAPLWATVKLTNLHSKA</sequence>
<dbReference type="GO" id="GO:0000428">
    <property type="term" value="C:DNA-directed RNA polymerase complex"/>
    <property type="evidence" value="ECO:0007669"/>
    <property type="project" value="UniProtKB-KW"/>
</dbReference>
<protein>
    <submittedName>
        <fullName evidence="1">DNA-directed RNA polymerase subunit beta</fullName>
    </submittedName>
</protein>
<dbReference type="Gene3D" id="3.90.1100.10">
    <property type="match status" value="1"/>
</dbReference>
<gene>
    <name evidence="1" type="ORF">UW62_C0005G0001</name>
</gene>
<keyword evidence="1" id="KW-0804">Transcription</keyword>
<proteinExistence type="predicted"/>